<keyword evidence="3" id="KW-1185">Reference proteome</keyword>
<protein>
    <submittedName>
        <fullName evidence="2">Glycosyltransferase</fullName>
    </submittedName>
</protein>
<name>A0A5D0MGH6_9BACT</name>
<dbReference type="Proteomes" id="UP000324143">
    <property type="component" value="Unassembled WGS sequence"/>
</dbReference>
<dbReference type="Pfam" id="PF13692">
    <property type="entry name" value="Glyco_trans_1_4"/>
    <property type="match status" value="1"/>
</dbReference>
<dbReference type="GO" id="GO:0016757">
    <property type="term" value="F:glycosyltransferase activity"/>
    <property type="evidence" value="ECO:0007669"/>
    <property type="project" value="TreeGrafter"/>
</dbReference>
<dbReference type="GO" id="GO:0009103">
    <property type="term" value="P:lipopolysaccharide biosynthetic process"/>
    <property type="evidence" value="ECO:0007669"/>
    <property type="project" value="TreeGrafter"/>
</dbReference>
<reference evidence="2" key="1">
    <citation type="submission" date="2019-08" db="EMBL/GenBank/DDBJ databases">
        <title>Genomic characterization of a novel candidate phylum (ARYD3) from a high temperature, high salinity tertiary oil reservoir in north central Oklahoma, USA.</title>
        <authorList>
            <person name="Youssef N.H."/>
            <person name="Yadav A."/>
            <person name="Elshahed M.S."/>
        </authorList>
    </citation>
    <scope>NUCLEOTIDE SEQUENCE [LARGE SCALE GENOMIC DNA]</scope>
    <source>
        <strain evidence="2">ARYD3</strain>
    </source>
</reference>
<evidence type="ECO:0000256" key="1">
    <source>
        <dbReference type="ARBA" id="ARBA00022679"/>
    </source>
</evidence>
<dbReference type="Gene3D" id="3.40.50.2000">
    <property type="entry name" value="Glycogen Phosphorylase B"/>
    <property type="match status" value="2"/>
</dbReference>
<dbReference type="EMBL" id="VSIX01000116">
    <property type="protein sequence ID" value="TYB30560.1"/>
    <property type="molecule type" value="Genomic_DNA"/>
</dbReference>
<gene>
    <name evidence="2" type="ORF">FXF47_08570</name>
</gene>
<dbReference type="AlphaFoldDB" id="A0A5D0MGH6"/>
<keyword evidence="1" id="KW-0808">Transferase</keyword>
<proteinExistence type="predicted"/>
<sequence length="388" mass="45121">MKPKILILYYKNFFPINSGDKNVISNHIDILSESYKVDLLHFPARNTANENQPQKNINKIISFKSKTSKKLLNLMKHYSPKYPIQTAMYYNQKTFNWIKAHKDDYYAFYPHFFRSAELVRKLHKNKVLHMHDAISLNYRTALNHKIPLIKKFLYKMEINKLIEYEKKCIADFNRTLLVSDFDRNYLIENNADKNKLTKIPISVSKKLLDYKKTDNSDSITFLGKMDYLANVDAMKYFVNKIFPFISQNINLKILGSSPAKDIQKLENERISVSGYIEDPYTIIKNSKIFVAPMRMGSGTQLKVLEAMALGKCVIASGIVKHGIDATNGKEIVYAENSEDFIDKINYYLKNDDKRKQIGKNARAFIKKNHTNQVIKDLLLDLFSNLKNN</sequence>
<dbReference type="PANTHER" id="PTHR46401">
    <property type="entry name" value="GLYCOSYLTRANSFERASE WBBK-RELATED"/>
    <property type="match status" value="1"/>
</dbReference>
<evidence type="ECO:0000313" key="3">
    <source>
        <dbReference type="Proteomes" id="UP000324143"/>
    </source>
</evidence>
<evidence type="ECO:0000313" key="2">
    <source>
        <dbReference type="EMBL" id="TYB30560.1"/>
    </source>
</evidence>
<comment type="caution">
    <text evidence="2">The sequence shown here is derived from an EMBL/GenBank/DDBJ whole genome shotgun (WGS) entry which is preliminary data.</text>
</comment>
<dbReference type="PANTHER" id="PTHR46401:SF2">
    <property type="entry name" value="GLYCOSYLTRANSFERASE WBBK-RELATED"/>
    <property type="match status" value="1"/>
</dbReference>
<organism evidence="2 3">
    <name type="scientific">Candidatus Mcinerneyibacterium aminivorans</name>
    <dbReference type="NCBI Taxonomy" id="2703815"/>
    <lineage>
        <taxon>Bacteria</taxon>
        <taxon>Candidatus Macinerneyibacteriota</taxon>
        <taxon>Candidatus Mcinerneyibacteria</taxon>
        <taxon>Candidatus Mcinerneyibacteriales</taxon>
        <taxon>Candidatus Mcinerneyibacteriaceae</taxon>
        <taxon>Candidatus Mcinerneyibacterium</taxon>
    </lineage>
</organism>
<dbReference type="CDD" id="cd03801">
    <property type="entry name" value="GT4_PimA-like"/>
    <property type="match status" value="1"/>
</dbReference>
<dbReference type="SUPFAM" id="SSF53756">
    <property type="entry name" value="UDP-Glycosyltransferase/glycogen phosphorylase"/>
    <property type="match status" value="1"/>
</dbReference>
<accession>A0A5D0MGH6</accession>